<evidence type="ECO:0000313" key="3">
    <source>
        <dbReference type="Proteomes" id="UP000324222"/>
    </source>
</evidence>
<accession>A0A5B7DMC0</accession>
<feature type="region of interest" description="Disordered" evidence="1">
    <location>
        <begin position="1"/>
        <end position="36"/>
    </location>
</feature>
<name>A0A5B7DMC0_PORTR</name>
<reference evidence="2 3" key="1">
    <citation type="submission" date="2019-05" db="EMBL/GenBank/DDBJ databases">
        <title>Another draft genome of Portunus trituberculatus and its Hox gene families provides insights of decapod evolution.</title>
        <authorList>
            <person name="Jeong J.-H."/>
            <person name="Song I."/>
            <person name="Kim S."/>
            <person name="Choi T."/>
            <person name="Kim D."/>
            <person name="Ryu S."/>
            <person name="Kim W."/>
        </authorList>
    </citation>
    <scope>NUCLEOTIDE SEQUENCE [LARGE SCALE GENOMIC DNA]</scope>
    <source>
        <tissue evidence="2">Muscle</tissue>
    </source>
</reference>
<evidence type="ECO:0000313" key="2">
    <source>
        <dbReference type="EMBL" id="MPC22277.1"/>
    </source>
</evidence>
<protein>
    <submittedName>
        <fullName evidence="2">Uncharacterized protein</fullName>
    </submittedName>
</protein>
<dbReference type="AlphaFoldDB" id="A0A5B7DMC0"/>
<evidence type="ECO:0000256" key="1">
    <source>
        <dbReference type="SAM" id="MobiDB-lite"/>
    </source>
</evidence>
<organism evidence="2 3">
    <name type="scientific">Portunus trituberculatus</name>
    <name type="common">Swimming crab</name>
    <name type="synonym">Neptunus trituberculatus</name>
    <dbReference type="NCBI Taxonomy" id="210409"/>
    <lineage>
        <taxon>Eukaryota</taxon>
        <taxon>Metazoa</taxon>
        <taxon>Ecdysozoa</taxon>
        <taxon>Arthropoda</taxon>
        <taxon>Crustacea</taxon>
        <taxon>Multicrustacea</taxon>
        <taxon>Malacostraca</taxon>
        <taxon>Eumalacostraca</taxon>
        <taxon>Eucarida</taxon>
        <taxon>Decapoda</taxon>
        <taxon>Pleocyemata</taxon>
        <taxon>Brachyura</taxon>
        <taxon>Eubrachyura</taxon>
        <taxon>Portunoidea</taxon>
        <taxon>Portunidae</taxon>
        <taxon>Portuninae</taxon>
        <taxon>Portunus</taxon>
    </lineage>
</organism>
<sequence length="148" mass="16275">MECREEAGLAASQTRVPSTKHHPGPRRPTDLSFRGRDTTTHPLIGLRQTCTDSLVLPLLFRERVCILAVNTRLTDLIALTNGRKGGRERGSPRPRNIRDKTDMKVLTRPSIIPPALIDALDGSWTPAGVTSPPRQSLTAIRFPLPLIG</sequence>
<keyword evidence="3" id="KW-1185">Reference proteome</keyword>
<comment type="caution">
    <text evidence="2">The sequence shown here is derived from an EMBL/GenBank/DDBJ whole genome shotgun (WGS) entry which is preliminary data.</text>
</comment>
<dbReference type="EMBL" id="VSRR010001070">
    <property type="protein sequence ID" value="MPC22277.1"/>
    <property type="molecule type" value="Genomic_DNA"/>
</dbReference>
<gene>
    <name evidence="2" type="ORF">E2C01_015287</name>
</gene>
<feature type="compositionally biased region" description="Basic and acidic residues" evidence="1">
    <location>
        <begin position="27"/>
        <end position="36"/>
    </location>
</feature>
<proteinExistence type="predicted"/>
<dbReference type="Proteomes" id="UP000324222">
    <property type="component" value="Unassembled WGS sequence"/>
</dbReference>